<dbReference type="CDD" id="cd16571">
    <property type="entry name" value="RING-HC_SIAHs"/>
    <property type="match status" value="1"/>
</dbReference>
<evidence type="ECO:0000259" key="12">
    <source>
        <dbReference type="PROSITE" id="PS50053"/>
    </source>
</evidence>
<evidence type="ECO:0000256" key="4">
    <source>
        <dbReference type="ARBA" id="ARBA00012483"/>
    </source>
</evidence>
<dbReference type="Pfam" id="PF21361">
    <property type="entry name" value="Sina_ZnF"/>
    <property type="match status" value="1"/>
</dbReference>
<keyword evidence="8" id="KW-0833">Ubl conjugation pathway</keyword>
<dbReference type="AlphaFoldDB" id="A0AAV0YJB5"/>
<dbReference type="InterPro" id="IPR019956">
    <property type="entry name" value="Ubiquitin_dom"/>
</dbReference>
<dbReference type="InterPro" id="IPR000626">
    <property type="entry name" value="Ubiquitin-like_dom"/>
</dbReference>
<evidence type="ECO:0000256" key="3">
    <source>
        <dbReference type="ARBA" id="ARBA00009119"/>
    </source>
</evidence>
<accession>A0AAV0YJB5</accession>
<dbReference type="PROSITE" id="PS51081">
    <property type="entry name" value="ZF_SIAH"/>
    <property type="match status" value="1"/>
</dbReference>
<evidence type="ECO:0000313" key="14">
    <source>
        <dbReference type="EMBL" id="CAI8586105.1"/>
    </source>
</evidence>
<dbReference type="InterPro" id="IPR013083">
    <property type="entry name" value="Znf_RING/FYVE/PHD"/>
</dbReference>
<dbReference type="SUPFAM" id="SSF49599">
    <property type="entry name" value="TRAF domain-like"/>
    <property type="match status" value="1"/>
</dbReference>
<evidence type="ECO:0000256" key="6">
    <source>
        <dbReference type="ARBA" id="ARBA00022723"/>
    </source>
</evidence>
<comment type="pathway">
    <text evidence="2">Protein modification; protein ubiquitination.</text>
</comment>
<feature type="domain" description="SIAH-type" evidence="13">
    <location>
        <begin position="86"/>
        <end position="144"/>
    </location>
</feature>
<keyword evidence="5" id="KW-0808">Transferase</keyword>
<dbReference type="PRINTS" id="PR00348">
    <property type="entry name" value="UBIQUITIN"/>
</dbReference>
<dbReference type="InterPro" id="IPR029071">
    <property type="entry name" value="Ubiquitin-like_domsf"/>
</dbReference>
<evidence type="ECO:0000256" key="11">
    <source>
        <dbReference type="PROSITE-ProRule" id="PRU00455"/>
    </source>
</evidence>
<dbReference type="Pfam" id="PF21362">
    <property type="entry name" value="Sina_RING"/>
    <property type="match status" value="1"/>
</dbReference>
<dbReference type="Gene3D" id="3.30.40.10">
    <property type="entry name" value="Zinc/RING finger domain, C3HC4 (zinc finger)"/>
    <property type="match status" value="1"/>
</dbReference>
<dbReference type="InterPro" id="IPR013010">
    <property type="entry name" value="Znf_SIAH"/>
</dbReference>
<dbReference type="Pfam" id="PF00240">
    <property type="entry name" value="ubiquitin"/>
    <property type="match status" value="1"/>
</dbReference>
<dbReference type="Gene3D" id="3.10.20.90">
    <property type="entry name" value="Phosphatidylinositol 3-kinase Catalytic Subunit, Chain A, domain 1"/>
    <property type="match status" value="1"/>
</dbReference>
<dbReference type="Proteomes" id="UP001157006">
    <property type="component" value="Chromosome 1L"/>
</dbReference>
<comment type="similarity">
    <text evidence="3">Belongs to the SINA (Seven in absentia) family.</text>
</comment>
<dbReference type="SMART" id="SM00213">
    <property type="entry name" value="UBQ"/>
    <property type="match status" value="1"/>
</dbReference>
<dbReference type="GO" id="GO:0008270">
    <property type="term" value="F:zinc ion binding"/>
    <property type="evidence" value="ECO:0007669"/>
    <property type="project" value="UniProtKB-KW"/>
</dbReference>
<evidence type="ECO:0000256" key="9">
    <source>
        <dbReference type="ARBA" id="ARBA00022833"/>
    </source>
</evidence>
<protein>
    <recommendedName>
        <fullName evidence="4">RING-type E3 ubiquitin transferase</fullName>
        <ecNumber evidence="4">2.3.2.27</ecNumber>
    </recommendedName>
</protein>
<evidence type="ECO:0000256" key="1">
    <source>
        <dbReference type="ARBA" id="ARBA00000900"/>
    </source>
</evidence>
<comment type="catalytic activity">
    <reaction evidence="1">
        <text>S-ubiquitinyl-[E2 ubiquitin-conjugating enzyme]-L-cysteine + [acceptor protein]-L-lysine = [E2 ubiquitin-conjugating enzyme]-L-cysteine + N(6)-ubiquitinyl-[acceptor protein]-L-lysine.</text>
        <dbReference type="EC" id="2.3.2.27"/>
    </reaction>
</comment>
<evidence type="ECO:0000256" key="7">
    <source>
        <dbReference type="ARBA" id="ARBA00022771"/>
    </source>
</evidence>
<dbReference type="InterPro" id="IPR049548">
    <property type="entry name" value="Sina-like_RING"/>
</dbReference>
<evidence type="ECO:0000259" key="13">
    <source>
        <dbReference type="PROSITE" id="PS51081"/>
    </source>
</evidence>
<keyword evidence="9" id="KW-0862">Zinc</keyword>
<reference evidence="14 15" key="1">
    <citation type="submission" date="2023-01" db="EMBL/GenBank/DDBJ databases">
        <authorList>
            <person name="Kreplak J."/>
        </authorList>
    </citation>
    <scope>NUCLEOTIDE SEQUENCE [LARGE SCALE GENOMIC DNA]</scope>
</reference>
<evidence type="ECO:0000313" key="15">
    <source>
        <dbReference type="Proteomes" id="UP001157006"/>
    </source>
</evidence>
<evidence type="ECO:0000256" key="2">
    <source>
        <dbReference type="ARBA" id="ARBA00004906"/>
    </source>
</evidence>
<evidence type="ECO:0000256" key="10">
    <source>
        <dbReference type="ARBA" id="ARBA00024004"/>
    </source>
</evidence>
<gene>
    <name evidence="14" type="ORF">VFH_I238520</name>
</gene>
<dbReference type="GO" id="GO:0061630">
    <property type="term" value="F:ubiquitin protein ligase activity"/>
    <property type="evidence" value="ECO:0007669"/>
    <property type="project" value="UniProtKB-EC"/>
</dbReference>
<keyword evidence="15" id="KW-1185">Reference proteome</keyword>
<comment type="function">
    <text evidence="10">E3 ubiquitin-protein ligase that mediates ubiquitination and subsequent proteasomal degradation of target proteins. E3 ubiquitin ligases accept ubiquitin from an E2 ubiquitin-conjugating enzyme in the form of a thioester and then directly transfers the ubiquitin to targeted substrates. It probably triggers the ubiquitin-mediated degradation of different substrates.</text>
</comment>
<dbReference type="EMBL" id="OX451736">
    <property type="protein sequence ID" value="CAI8586105.1"/>
    <property type="molecule type" value="Genomic_DNA"/>
</dbReference>
<keyword evidence="7 11" id="KW-0863">Zinc-finger</keyword>
<dbReference type="PANTHER" id="PTHR46632:SF32">
    <property type="entry name" value="SIAH-TYPE DOMAIN-CONTAINING PROTEIN"/>
    <property type="match status" value="1"/>
</dbReference>
<feature type="domain" description="Ubiquitin-like" evidence="12">
    <location>
        <begin position="264"/>
        <end position="331"/>
    </location>
</feature>
<name>A0AAV0YJB5_VICFA</name>
<dbReference type="PANTHER" id="PTHR46632">
    <property type="entry name" value="E3 UBIQUITIN-PROTEIN LIGASE SINA-LIKE 4"/>
    <property type="match status" value="1"/>
</dbReference>
<proteinExistence type="inferred from homology"/>
<evidence type="ECO:0000256" key="5">
    <source>
        <dbReference type="ARBA" id="ARBA00022679"/>
    </source>
</evidence>
<dbReference type="EC" id="2.3.2.27" evidence="4"/>
<dbReference type="PROSITE" id="PS50053">
    <property type="entry name" value="UBIQUITIN_2"/>
    <property type="match status" value="1"/>
</dbReference>
<sequence length="342" mass="38229">MEPCSKVLVDSAKDINQDSSLSLVFSDPYAFDCCVCFETLTVPVYQCDNGHIVCSSCCCKLWNECHICPDRISFYPCIAIDNLLRSLEISCKNEKHGCREKISHGGNKEHEEECIYAPCYCPHPGCDFVASSEVLSNHFSHEHEDALIKFSYGHSFTVSLKSSDETIVLQEENDGKLFILNNSSMSMGNAVNINCIDPDSSDAVYCYDIMAMSKICSVLKLHSFTKRVQKITLPTISSEFLLIPFWFFVSSEQVDIEICITPMIQIFIITLDGIKLPLMVKSSDTIANVKAKILDMNEIPVIQQRLIINGQILDNNLTIADYNVQEKSTVYSGPPSPIVESP</sequence>
<organism evidence="14 15">
    <name type="scientific">Vicia faba</name>
    <name type="common">Broad bean</name>
    <name type="synonym">Faba vulgaris</name>
    <dbReference type="NCBI Taxonomy" id="3906"/>
    <lineage>
        <taxon>Eukaryota</taxon>
        <taxon>Viridiplantae</taxon>
        <taxon>Streptophyta</taxon>
        <taxon>Embryophyta</taxon>
        <taxon>Tracheophyta</taxon>
        <taxon>Spermatophyta</taxon>
        <taxon>Magnoliopsida</taxon>
        <taxon>eudicotyledons</taxon>
        <taxon>Gunneridae</taxon>
        <taxon>Pentapetalae</taxon>
        <taxon>rosids</taxon>
        <taxon>fabids</taxon>
        <taxon>Fabales</taxon>
        <taxon>Fabaceae</taxon>
        <taxon>Papilionoideae</taxon>
        <taxon>50 kb inversion clade</taxon>
        <taxon>NPAAA clade</taxon>
        <taxon>Hologalegina</taxon>
        <taxon>IRL clade</taxon>
        <taxon>Fabeae</taxon>
        <taxon>Vicia</taxon>
    </lineage>
</organism>
<keyword evidence="6" id="KW-0479">Metal-binding</keyword>
<dbReference type="SUPFAM" id="SSF54236">
    <property type="entry name" value="Ubiquitin-like"/>
    <property type="match status" value="1"/>
</dbReference>
<dbReference type="InterPro" id="IPR044286">
    <property type="entry name" value="SINL_plant"/>
</dbReference>
<evidence type="ECO:0000256" key="8">
    <source>
        <dbReference type="ARBA" id="ARBA00022786"/>
    </source>
</evidence>